<dbReference type="Proteomes" id="UP000275504">
    <property type="component" value="Chromosome"/>
</dbReference>
<evidence type="ECO:0000313" key="2">
    <source>
        <dbReference type="Proteomes" id="UP000275504"/>
    </source>
</evidence>
<dbReference type="AlphaFoldDB" id="A0A3S4SDH0"/>
<gene>
    <name evidence="1" type="ORF">NCTC11951_01213</name>
</gene>
<name>A0A3S4SDH0_CAMJU</name>
<proteinExistence type="predicted"/>
<reference evidence="1 2" key="1">
    <citation type="submission" date="2018-12" db="EMBL/GenBank/DDBJ databases">
        <authorList>
            <consortium name="Pathogen Informatics"/>
        </authorList>
    </citation>
    <scope>NUCLEOTIDE SEQUENCE [LARGE SCALE GENOMIC DNA]</scope>
    <source>
        <strain evidence="1 2">NCTC11951</strain>
    </source>
</reference>
<organism evidence="1 2">
    <name type="scientific">Campylobacter jejuni subsp. doylei</name>
    <dbReference type="NCBI Taxonomy" id="32021"/>
    <lineage>
        <taxon>Bacteria</taxon>
        <taxon>Pseudomonadati</taxon>
        <taxon>Campylobacterota</taxon>
        <taxon>Epsilonproteobacteria</taxon>
        <taxon>Campylobacterales</taxon>
        <taxon>Campylobacteraceae</taxon>
        <taxon>Campylobacter</taxon>
    </lineage>
</organism>
<dbReference type="EMBL" id="LR134359">
    <property type="protein sequence ID" value="VEG62083.1"/>
    <property type="molecule type" value="Genomic_DNA"/>
</dbReference>
<accession>A0A3S4SDH0</accession>
<evidence type="ECO:0000313" key="1">
    <source>
        <dbReference type="EMBL" id="VEG62083.1"/>
    </source>
</evidence>
<protein>
    <submittedName>
        <fullName evidence="1">Uncharacterized protein</fullName>
    </submittedName>
</protein>
<sequence>MVTFFYYFRKYLAKFISAFVPSKDFRCKIRRKICYRVIKHTPYSTDILVPAHILAHLIHTNEYFIKENKTIHGGGA</sequence>